<gene>
    <name evidence="1" type="ORF">NIES80_35930</name>
</gene>
<evidence type="ECO:0000313" key="2">
    <source>
        <dbReference type="Proteomes" id="UP000299367"/>
    </source>
</evidence>
<accession>A0A480AJD3</accession>
<dbReference type="RefSeq" id="WP_268904632.1">
    <property type="nucleotide sequence ID" value="NZ_BJCF01000056.1"/>
</dbReference>
<evidence type="ECO:0000313" key="1">
    <source>
        <dbReference type="EMBL" id="GCL43873.1"/>
    </source>
</evidence>
<dbReference type="AlphaFoldDB" id="A0A480AJD3"/>
<dbReference type="Proteomes" id="UP000299367">
    <property type="component" value="Unassembled WGS sequence"/>
</dbReference>
<organism evidence="1 2">
    <name type="scientific">Dolichospermum planctonicum</name>
    <dbReference type="NCBI Taxonomy" id="136072"/>
    <lineage>
        <taxon>Bacteria</taxon>
        <taxon>Bacillati</taxon>
        <taxon>Cyanobacteriota</taxon>
        <taxon>Cyanophyceae</taxon>
        <taxon>Nostocales</taxon>
        <taxon>Aphanizomenonaceae</taxon>
        <taxon>Dolichospermum</taxon>
    </lineage>
</organism>
<dbReference type="EMBL" id="BJCF01000056">
    <property type="protein sequence ID" value="GCL43873.1"/>
    <property type="molecule type" value="Genomic_DNA"/>
</dbReference>
<protein>
    <submittedName>
        <fullName evidence="1">Uncharacterized protein</fullName>
    </submittedName>
</protein>
<reference evidence="2" key="1">
    <citation type="submission" date="2019-02" db="EMBL/GenBank/DDBJ databases">
        <title>Draft genome sequence of Dolichospermum planctonicum NIES-80.</title>
        <authorList>
            <person name="Yamaguchi H."/>
            <person name="Suzuki S."/>
            <person name="Kawachi M."/>
        </authorList>
    </citation>
    <scope>NUCLEOTIDE SEQUENCE [LARGE SCALE GENOMIC DNA]</scope>
    <source>
        <strain evidence="2">NIES-80</strain>
    </source>
</reference>
<sequence>MQQNSEVKIPNCVLKYDQVNHVNQINHSQDYTSGTKIAIA</sequence>
<name>A0A480AJD3_9CYAN</name>
<comment type="caution">
    <text evidence="1">The sequence shown here is derived from an EMBL/GenBank/DDBJ whole genome shotgun (WGS) entry which is preliminary data.</text>
</comment>
<proteinExistence type="predicted"/>